<dbReference type="AlphaFoldDB" id="A0A0S7XK57"/>
<dbReference type="PROSITE" id="PS50093">
    <property type="entry name" value="PKD"/>
    <property type="match status" value="1"/>
</dbReference>
<dbReference type="Gene3D" id="2.60.40.10">
    <property type="entry name" value="Immunoglobulins"/>
    <property type="match status" value="1"/>
</dbReference>
<evidence type="ECO:0000256" key="3">
    <source>
        <dbReference type="SAM" id="SignalP"/>
    </source>
</evidence>
<accession>A0A0S7XK57</accession>
<dbReference type="Proteomes" id="UP000052020">
    <property type="component" value="Unassembled WGS sequence"/>
</dbReference>
<sequence length="479" mass="48119">MCTRLLSRCAAFVLCCVVSLSAAALVPALAVGTIYVDDNCGCPSPDGTPECPYCHIQDGIDVAITGDTVVVLPGTYPENLNFLGKGITVTSGEPLDPAVVDATMINGGGSGTVVTFAAAEGPDSVLQGFTITNGSGSLNHGAGIYCSGSSPTITNNIITDNAAGYNDGGGIACTNHSSPLIAANAIVSNTADHGGGIYCGNSSAPIITGNLIAGNSIPASSGGGIYCSSSSPTIAGNTITDNTAGLGGGGIYCSSYSSPALINNVIAHNSATYFGGGVRCYNNSSPTITNCTVADNTGGGIATRTNSPLTITNCIVWDDIAADETSPVDVTYSDTQDPWPGDDNISLDPQFVAPASDDYHLGPESPCIEAGLNASAPSDDIDGDPRPWPSEGSADMGADEWVPCCDIVYEPSLPSTEEVVTFYSCAGAAQGGSLLVTWDFGDGGTASGDPATHQYPMPGMYTVAATVCGKGGLLCGTCT</sequence>
<feature type="region of interest" description="Disordered" evidence="2">
    <location>
        <begin position="375"/>
        <end position="395"/>
    </location>
</feature>
<evidence type="ECO:0000313" key="5">
    <source>
        <dbReference type="EMBL" id="KPJ62846.1"/>
    </source>
</evidence>
<dbReference type="Gene3D" id="2.160.20.10">
    <property type="entry name" value="Single-stranded right-handed beta-helix, Pectin lyase-like"/>
    <property type="match status" value="1"/>
</dbReference>
<dbReference type="InterPro" id="IPR000601">
    <property type="entry name" value="PKD_dom"/>
</dbReference>
<dbReference type="InterPro" id="IPR051550">
    <property type="entry name" value="SCF-Subunits/Alg-Epimerases"/>
</dbReference>
<dbReference type="InterPro" id="IPR011050">
    <property type="entry name" value="Pectin_lyase_fold/virulence"/>
</dbReference>
<feature type="signal peptide" evidence="3">
    <location>
        <begin position="1"/>
        <end position="24"/>
    </location>
</feature>
<feature type="chain" id="PRO_5006640100" description="PKD domain-containing protein" evidence="3">
    <location>
        <begin position="25"/>
        <end position="479"/>
    </location>
</feature>
<dbReference type="InterPro" id="IPR039448">
    <property type="entry name" value="Beta_helix"/>
</dbReference>
<dbReference type="NCBIfam" id="NF041518">
    <property type="entry name" value="choice_anch_Q"/>
    <property type="match status" value="1"/>
</dbReference>
<organism evidence="5 6">
    <name type="scientific">candidate division KD3-62 bacterium DG_56</name>
    <dbReference type="NCBI Taxonomy" id="1704032"/>
    <lineage>
        <taxon>Bacteria</taxon>
        <taxon>candidate division KD3-62</taxon>
    </lineage>
</organism>
<dbReference type="Pfam" id="PF13229">
    <property type="entry name" value="Beta_helix"/>
    <property type="match status" value="1"/>
</dbReference>
<dbReference type="CDD" id="cd00146">
    <property type="entry name" value="PKD"/>
    <property type="match status" value="1"/>
</dbReference>
<gene>
    <name evidence="5" type="ORF">AMK68_04425</name>
</gene>
<evidence type="ECO:0000259" key="4">
    <source>
        <dbReference type="PROSITE" id="PS50093"/>
    </source>
</evidence>
<evidence type="ECO:0000313" key="6">
    <source>
        <dbReference type="Proteomes" id="UP000052020"/>
    </source>
</evidence>
<feature type="non-terminal residue" evidence="5">
    <location>
        <position position="479"/>
    </location>
</feature>
<keyword evidence="1" id="KW-0677">Repeat</keyword>
<dbReference type="EMBL" id="LIZY01000100">
    <property type="protein sequence ID" value="KPJ62846.1"/>
    <property type="molecule type" value="Genomic_DNA"/>
</dbReference>
<protein>
    <recommendedName>
        <fullName evidence="4">PKD domain-containing protein</fullName>
    </recommendedName>
</protein>
<keyword evidence="3" id="KW-0732">Signal</keyword>
<evidence type="ECO:0000256" key="2">
    <source>
        <dbReference type="SAM" id="MobiDB-lite"/>
    </source>
</evidence>
<proteinExistence type="predicted"/>
<dbReference type="InterPro" id="IPR006626">
    <property type="entry name" value="PbH1"/>
</dbReference>
<dbReference type="SMART" id="SM00710">
    <property type="entry name" value="PbH1"/>
    <property type="match status" value="7"/>
</dbReference>
<dbReference type="PANTHER" id="PTHR22990:SF15">
    <property type="entry name" value="F-BOX ONLY PROTEIN 10"/>
    <property type="match status" value="1"/>
</dbReference>
<dbReference type="InterPro" id="IPR013783">
    <property type="entry name" value="Ig-like_fold"/>
</dbReference>
<dbReference type="InterPro" id="IPR006633">
    <property type="entry name" value="Carb-bd_sugar_hydrolysis-dom"/>
</dbReference>
<name>A0A0S7XK57_9BACT</name>
<dbReference type="InterPro" id="IPR059226">
    <property type="entry name" value="Choice_anch_Q_dom"/>
</dbReference>
<dbReference type="SUPFAM" id="SSF49299">
    <property type="entry name" value="PKD domain"/>
    <property type="match status" value="1"/>
</dbReference>
<dbReference type="Pfam" id="PF18911">
    <property type="entry name" value="PKD_4"/>
    <property type="match status" value="1"/>
</dbReference>
<feature type="domain" description="PKD" evidence="4">
    <location>
        <begin position="431"/>
        <end position="472"/>
    </location>
</feature>
<evidence type="ECO:0000256" key="1">
    <source>
        <dbReference type="ARBA" id="ARBA00022737"/>
    </source>
</evidence>
<dbReference type="SMART" id="SM00722">
    <property type="entry name" value="CASH"/>
    <property type="match status" value="1"/>
</dbReference>
<comment type="caution">
    <text evidence="5">The sequence shown here is derived from an EMBL/GenBank/DDBJ whole genome shotgun (WGS) entry which is preliminary data.</text>
</comment>
<dbReference type="InterPro" id="IPR012334">
    <property type="entry name" value="Pectin_lyas_fold"/>
</dbReference>
<dbReference type="SUPFAM" id="SSF51126">
    <property type="entry name" value="Pectin lyase-like"/>
    <property type="match status" value="1"/>
</dbReference>
<reference evidence="5 6" key="1">
    <citation type="journal article" date="2015" name="Microbiome">
        <title>Genomic resolution of linkages in carbon, nitrogen, and sulfur cycling among widespread estuary sediment bacteria.</title>
        <authorList>
            <person name="Baker B.J."/>
            <person name="Lazar C.S."/>
            <person name="Teske A.P."/>
            <person name="Dick G.J."/>
        </authorList>
    </citation>
    <scope>NUCLEOTIDE SEQUENCE [LARGE SCALE GENOMIC DNA]</scope>
    <source>
        <strain evidence="5">DG_56</strain>
    </source>
</reference>
<dbReference type="PANTHER" id="PTHR22990">
    <property type="entry name" value="F-BOX ONLY PROTEIN"/>
    <property type="match status" value="1"/>
</dbReference>
<dbReference type="InterPro" id="IPR035986">
    <property type="entry name" value="PKD_dom_sf"/>
</dbReference>